<comment type="caution">
    <text evidence="1">The sequence shown here is derived from an EMBL/GenBank/DDBJ whole genome shotgun (WGS) entry which is preliminary data.</text>
</comment>
<evidence type="ECO:0000313" key="2">
    <source>
        <dbReference type="Proteomes" id="UP001230207"/>
    </source>
</evidence>
<name>A0ABU0BXV5_9HYPH</name>
<sequence>MFPHIVITEGTSTSPRLLLATMEAAHRQAHQELEVVHRQIANRAERLTITRKAKPWSRCRDWSNGTRSDERMFHDHLDRLIFERCG</sequence>
<dbReference type="EMBL" id="JAUSVF010000003">
    <property type="protein sequence ID" value="MDQ0323100.1"/>
    <property type="molecule type" value="Genomic_DNA"/>
</dbReference>
<proteinExistence type="predicted"/>
<accession>A0ABU0BXV5</accession>
<evidence type="ECO:0000313" key="1">
    <source>
        <dbReference type="EMBL" id="MDQ0323100.1"/>
    </source>
</evidence>
<dbReference type="RefSeq" id="WP_307235429.1">
    <property type="nucleotide sequence ID" value="NZ_JAUSVF010000003.1"/>
</dbReference>
<organism evidence="1 2">
    <name type="scientific">Pararhizobium capsulatum DSM 1112</name>
    <dbReference type="NCBI Taxonomy" id="1121113"/>
    <lineage>
        <taxon>Bacteria</taxon>
        <taxon>Pseudomonadati</taxon>
        <taxon>Pseudomonadota</taxon>
        <taxon>Alphaproteobacteria</taxon>
        <taxon>Hyphomicrobiales</taxon>
        <taxon>Rhizobiaceae</taxon>
        <taxon>Rhizobium/Agrobacterium group</taxon>
        <taxon>Pararhizobium</taxon>
    </lineage>
</organism>
<protein>
    <submittedName>
        <fullName evidence="1">Uncharacterized protein</fullName>
    </submittedName>
</protein>
<reference evidence="1 2" key="1">
    <citation type="submission" date="2023-07" db="EMBL/GenBank/DDBJ databases">
        <title>Genomic Encyclopedia of Type Strains, Phase IV (KMG-IV): sequencing the most valuable type-strain genomes for metagenomic binning, comparative biology and taxonomic classification.</title>
        <authorList>
            <person name="Goeker M."/>
        </authorList>
    </citation>
    <scope>NUCLEOTIDE SEQUENCE [LARGE SCALE GENOMIC DNA]</scope>
    <source>
        <strain evidence="1 2">DSM 1112</strain>
    </source>
</reference>
<gene>
    <name evidence="1" type="ORF">QO002_005306</name>
</gene>
<keyword evidence="2" id="KW-1185">Reference proteome</keyword>
<dbReference type="Proteomes" id="UP001230207">
    <property type="component" value="Unassembled WGS sequence"/>
</dbReference>